<protein>
    <recommendedName>
        <fullName evidence="4">Galactinol--sucrose galactosyltransferase</fullName>
    </recommendedName>
</protein>
<reference evidence="2" key="2">
    <citation type="submission" date="2020-03" db="EMBL/GenBank/DDBJ databases">
        <title>Walnut 2.0.</title>
        <authorList>
            <person name="Marrano A."/>
            <person name="Britton M."/>
            <person name="Zimin A.V."/>
            <person name="Zaini P.A."/>
            <person name="Workman R."/>
            <person name="Puiu D."/>
            <person name="Bianco L."/>
            <person name="Allen B.J."/>
            <person name="Troggio M."/>
            <person name="Leslie C.A."/>
            <person name="Timp W."/>
            <person name="Dendekar A."/>
            <person name="Salzberg S.L."/>
            <person name="Neale D.B."/>
        </authorList>
    </citation>
    <scope>NUCLEOTIDE SEQUENCE</scope>
    <source>
        <tissue evidence="2">Leaves</tissue>
    </source>
</reference>
<comment type="caution">
    <text evidence="2">The sequence shown here is derived from an EMBL/GenBank/DDBJ whole genome shotgun (WGS) entry which is preliminary data.</text>
</comment>
<accession>A0A833UG50</accession>
<dbReference type="RefSeq" id="XP_018859883.2">
    <property type="nucleotide sequence ID" value="XM_019004338.2"/>
</dbReference>
<evidence type="ECO:0000313" key="2">
    <source>
        <dbReference type="EMBL" id="KAF5457278.1"/>
    </source>
</evidence>
<dbReference type="Proteomes" id="UP000619265">
    <property type="component" value="Unassembled WGS sequence"/>
</dbReference>
<evidence type="ECO:0008006" key="4">
    <source>
        <dbReference type="Google" id="ProtNLM"/>
    </source>
</evidence>
<reference evidence="2" key="1">
    <citation type="submission" date="2015-10" db="EMBL/GenBank/DDBJ databases">
        <authorList>
            <person name="Martinez-Garcia P.J."/>
            <person name="Crepeau M.W."/>
            <person name="Puiu D."/>
            <person name="Gonzalez-Ibeas D."/>
            <person name="Whalen J."/>
            <person name="Stevens K."/>
            <person name="Paul R."/>
            <person name="Butterfield T."/>
            <person name="Britton M."/>
            <person name="Reagan R."/>
            <person name="Chakraborty S."/>
            <person name="Walawage S.L."/>
            <person name="Vasquez-Gross H.A."/>
            <person name="Cardeno C."/>
            <person name="Famula R."/>
            <person name="Pratt K."/>
            <person name="Kuruganti S."/>
            <person name="Aradhya M.K."/>
            <person name="Leslie C.A."/>
            <person name="Dandekar A.M."/>
            <person name="Salzberg S.L."/>
            <person name="Wegrzyn J.L."/>
            <person name="Langley C.H."/>
            <person name="Neale D.B."/>
        </authorList>
    </citation>
    <scope>NUCLEOTIDE SEQUENCE</scope>
    <source>
        <tissue evidence="2">Leaves</tissue>
    </source>
</reference>
<dbReference type="PANTHER" id="PTHR31268:SF14">
    <property type="entry name" value="GALACTINOL--SUCROSE GALACTOSYLTRANSFERASE 5-RELATED"/>
    <property type="match status" value="1"/>
</dbReference>
<name>A0A833UG50_JUGRE</name>
<dbReference type="EMBL" id="LIHL02000010">
    <property type="protein sequence ID" value="KAF5457278.1"/>
    <property type="molecule type" value="Genomic_DNA"/>
</dbReference>
<dbReference type="AlphaFoldDB" id="A0A833UG50"/>
<evidence type="ECO:0000256" key="1">
    <source>
        <dbReference type="ARBA" id="ARBA00023277"/>
    </source>
</evidence>
<evidence type="ECO:0000313" key="3">
    <source>
        <dbReference type="Proteomes" id="UP000619265"/>
    </source>
</evidence>
<dbReference type="InterPro" id="IPR008811">
    <property type="entry name" value="Glycosyl_hydrolases_36"/>
</dbReference>
<proteinExistence type="predicted"/>
<dbReference type="KEGG" id="jre:109021654"/>
<dbReference type="Gramene" id="Jr10_03510_p1">
    <property type="protein sequence ID" value="cds.Jr10_03510_p1"/>
    <property type="gene ID" value="Jr10_03510"/>
</dbReference>
<sequence length="342" mass="37285">MVYSLAWSTATISCSSESRPSLSAVLGTISGALIHLVIQMAHFGCRGVTWCTVPTIAYGWATSSTQIGICSNESNLLNPCAAFHAAARAISGGPIYISDTVGKHNFELLKTLVLPDGSILRCEHYALPSRDCLFEDPLHDGKTMLKIWNLNKYTGVLGAFNCQGGGWCRETRRNQCASQYSHVVTSLANPKDIEWKSGKKPISIEGVQVFALYYHQAKKLVLSKPSENVEISLEPFNFELITVSPVTFLAGTSVQFAPIGLVNMLNTGGAIQSLAFNDHIEASNSVQIGVKGTGEMRVFSSENPIACKIDDKVVPFEYKEFMVVIQVPWPSSSNSSMVEYIF</sequence>
<organism evidence="2 3">
    <name type="scientific">Juglans regia</name>
    <name type="common">English walnut</name>
    <dbReference type="NCBI Taxonomy" id="51240"/>
    <lineage>
        <taxon>Eukaryota</taxon>
        <taxon>Viridiplantae</taxon>
        <taxon>Streptophyta</taxon>
        <taxon>Embryophyta</taxon>
        <taxon>Tracheophyta</taxon>
        <taxon>Spermatophyta</taxon>
        <taxon>Magnoliopsida</taxon>
        <taxon>eudicotyledons</taxon>
        <taxon>Gunneridae</taxon>
        <taxon>Pentapetalae</taxon>
        <taxon>rosids</taxon>
        <taxon>fabids</taxon>
        <taxon>Fagales</taxon>
        <taxon>Juglandaceae</taxon>
        <taxon>Juglans</taxon>
    </lineage>
</organism>
<keyword evidence="1" id="KW-0119">Carbohydrate metabolism</keyword>
<dbReference type="PANTHER" id="PTHR31268">
    <property type="match status" value="1"/>
</dbReference>
<gene>
    <name evidence="2" type="ORF">F2P56_021391</name>
</gene>
<dbReference type="Pfam" id="PF05691">
    <property type="entry name" value="Raffinose_syn"/>
    <property type="match status" value="1"/>
</dbReference>
<dbReference type="OrthoDB" id="1161668at2759"/>